<evidence type="ECO:0000256" key="1">
    <source>
        <dbReference type="SAM" id="SignalP"/>
    </source>
</evidence>
<dbReference type="RefSeq" id="WP_218476679.1">
    <property type="nucleotide sequence ID" value="NZ_BAABJN010000018.1"/>
</dbReference>
<keyword evidence="3" id="KW-1185">Reference proteome</keyword>
<dbReference type="Proteomes" id="UP000694257">
    <property type="component" value="Chromosome"/>
</dbReference>
<protein>
    <submittedName>
        <fullName evidence="2">Uncharacterized protein</fullName>
    </submittedName>
</protein>
<organism evidence="2 3">
    <name type="scientific">Nocardia iowensis</name>
    <dbReference type="NCBI Taxonomy" id="204891"/>
    <lineage>
        <taxon>Bacteria</taxon>
        <taxon>Bacillati</taxon>
        <taxon>Actinomycetota</taxon>
        <taxon>Actinomycetes</taxon>
        <taxon>Mycobacteriales</taxon>
        <taxon>Nocardiaceae</taxon>
        <taxon>Nocardia</taxon>
    </lineage>
</organism>
<keyword evidence="1" id="KW-0732">Signal</keyword>
<gene>
    <name evidence="2" type="ORF">KV110_14775</name>
</gene>
<proteinExistence type="predicted"/>
<evidence type="ECO:0000313" key="3">
    <source>
        <dbReference type="Proteomes" id="UP000694257"/>
    </source>
</evidence>
<accession>A0ABX8RX23</accession>
<name>A0ABX8RX23_NOCIO</name>
<dbReference type="EMBL" id="CP078145">
    <property type="protein sequence ID" value="QXN94209.1"/>
    <property type="molecule type" value="Genomic_DNA"/>
</dbReference>
<sequence length="138" mass="14421">MRIRATVATLGIATGLATITASFGAGQAAAFTAMIDTDNGSYSVALNHSETVALRDSPLPGMLNPVWRDHGTAFVIPFSAYLEDDDEDVETDVHADLSDVIAETAASEDGVVMLSIVNPADPYGLTDGRSLLAIGFPH</sequence>
<evidence type="ECO:0000313" key="2">
    <source>
        <dbReference type="EMBL" id="QXN94209.1"/>
    </source>
</evidence>
<reference evidence="2 3" key="1">
    <citation type="submission" date="2021-07" db="EMBL/GenBank/DDBJ databases">
        <title>Whole Genome Sequence of Nocardia Iowensis.</title>
        <authorList>
            <person name="Lamm A."/>
            <person name="Collins-Fairclough A.M."/>
            <person name="Bunk B."/>
            <person name="Sproer C."/>
        </authorList>
    </citation>
    <scope>NUCLEOTIDE SEQUENCE [LARGE SCALE GENOMIC DNA]</scope>
    <source>
        <strain evidence="2 3">NRRL 5646</strain>
    </source>
</reference>
<feature type="signal peptide" evidence="1">
    <location>
        <begin position="1"/>
        <end position="24"/>
    </location>
</feature>
<feature type="chain" id="PRO_5045502372" evidence="1">
    <location>
        <begin position="25"/>
        <end position="138"/>
    </location>
</feature>